<keyword evidence="2" id="KW-1185">Reference proteome</keyword>
<accession>C0ZH46</accession>
<dbReference type="AlphaFoldDB" id="C0ZH46"/>
<organism evidence="1 2">
    <name type="scientific">Brevibacillus brevis (strain 47 / JCM 6285 / NBRC 100599)</name>
    <dbReference type="NCBI Taxonomy" id="358681"/>
    <lineage>
        <taxon>Bacteria</taxon>
        <taxon>Bacillati</taxon>
        <taxon>Bacillota</taxon>
        <taxon>Bacilli</taxon>
        <taxon>Bacillales</taxon>
        <taxon>Paenibacillaceae</taxon>
        <taxon>Brevibacillus</taxon>
    </lineage>
</organism>
<dbReference type="STRING" id="358681.BBR47_00100"/>
<dbReference type="KEGG" id="bbe:BBR47_00100"/>
<dbReference type="EMBL" id="AP008955">
    <property type="protein sequence ID" value="BAH40987.1"/>
    <property type="molecule type" value="Genomic_DNA"/>
</dbReference>
<dbReference type="HOGENOM" id="CLU_3115274_0_0_9"/>
<name>C0ZH46_BREBN</name>
<reference evidence="1 2" key="1">
    <citation type="submission" date="2005-03" db="EMBL/GenBank/DDBJ databases">
        <title>Brevibacillus brevis strain 47, complete genome.</title>
        <authorList>
            <person name="Hosoyama A."/>
            <person name="Yamada R."/>
            <person name="Hongo Y."/>
            <person name="Terui Y."/>
            <person name="Ankai A."/>
            <person name="Masuyama W."/>
            <person name="Sekiguchi M."/>
            <person name="Takeda T."/>
            <person name="Asano K."/>
            <person name="Ohji S."/>
            <person name="Ichikawa N."/>
            <person name="Narita S."/>
            <person name="Aoki N."/>
            <person name="Miura H."/>
            <person name="Matsushita S."/>
            <person name="Sekigawa T."/>
            <person name="Yamagata H."/>
            <person name="Yoshikawa H."/>
            <person name="Udaka S."/>
            <person name="Tanikawa S."/>
            <person name="Fujita N."/>
        </authorList>
    </citation>
    <scope>NUCLEOTIDE SEQUENCE [LARGE SCALE GENOMIC DNA]</scope>
    <source>
        <strain evidence="2">47 / JCM 6285 / NBRC 100599</strain>
    </source>
</reference>
<evidence type="ECO:0000313" key="1">
    <source>
        <dbReference type="EMBL" id="BAH40987.1"/>
    </source>
</evidence>
<gene>
    <name evidence="1" type="ordered locus">BBR47_00100</name>
</gene>
<proteinExistence type="predicted"/>
<dbReference type="Proteomes" id="UP000001877">
    <property type="component" value="Chromosome"/>
</dbReference>
<evidence type="ECO:0000313" key="2">
    <source>
        <dbReference type="Proteomes" id="UP000001877"/>
    </source>
</evidence>
<sequence length="50" mass="5847">MVILCKMKVHSITEGYTMRKLLQMIVITFGLLIDTKTMIRFSELEMVVKL</sequence>
<protein>
    <submittedName>
        <fullName evidence="1">Uncharacterized protein</fullName>
    </submittedName>
</protein>